<evidence type="ECO:0000256" key="9">
    <source>
        <dbReference type="ARBA" id="ARBA00023026"/>
    </source>
</evidence>
<comment type="subcellular location">
    <subcellularLocation>
        <location evidence="1">Secreted</location>
    </subcellularLocation>
</comment>
<comment type="caution">
    <text evidence="12">The sequence shown here is derived from an EMBL/GenBank/DDBJ whole genome shotgun (WGS) entry which is preliminary data.</text>
</comment>
<evidence type="ECO:0000313" key="13">
    <source>
        <dbReference type="Proteomes" id="UP001152622"/>
    </source>
</evidence>
<evidence type="ECO:0000256" key="2">
    <source>
        <dbReference type="ARBA" id="ARBA00009558"/>
    </source>
</evidence>
<evidence type="ECO:0000313" key="12">
    <source>
        <dbReference type="EMBL" id="KAJ8335956.1"/>
    </source>
</evidence>
<keyword evidence="6 11" id="KW-0808">Transferase</keyword>
<evidence type="ECO:0000256" key="1">
    <source>
        <dbReference type="ARBA" id="ARBA00004613"/>
    </source>
</evidence>
<keyword evidence="11" id="KW-0520">NAD</keyword>
<dbReference type="GO" id="GO:0003950">
    <property type="term" value="F:NAD+ poly-ADP-ribosyltransferase activity"/>
    <property type="evidence" value="ECO:0007669"/>
    <property type="project" value="TreeGrafter"/>
</dbReference>
<dbReference type="GO" id="GO:0005576">
    <property type="term" value="C:extracellular region"/>
    <property type="evidence" value="ECO:0007669"/>
    <property type="project" value="UniProtKB-SubCell"/>
</dbReference>
<gene>
    <name evidence="12" type="ORF">SKAU_G00392980</name>
</gene>
<feature type="chain" id="PRO_5040544549" description="NAD(P)(+)--arginine ADP-ribosyltransferase" evidence="11">
    <location>
        <begin position="24"/>
        <end position="279"/>
    </location>
</feature>
<comment type="similarity">
    <text evidence="2 11">Belongs to the Arg-specific ADP-ribosyltransferase family.</text>
</comment>
<dbReference type="Gene3D" id="3.90.176.10">
    <property type="entry name" value="Toxin ADP-ribosyltransferase, Chain A, domain 1"/>
    <property type="match status" value="1"/>
</dbReference>
<keyword evidence="9" id="KW-0843">Virulence</keyword>
<evidence type="ECO:0000256" key="11">
    <source>
        <dbReference type="RuleBase" id="RU361228"/>
    </source>
</evidence>
<dbReference type="AlphaFoldDB" id="A0A9Q1IDT8"/>
<dbReference type="PANTHER" id="PTHR10339:SF25">
    <property type="entry name" value="SECRETED EXOENZYME S"/>
    <property type="match status" value="1"/>
</dbReference>
<dbReference type="EMBL" id="JAINUF010000020">
    <property type="protein sequence ID" value="KAJ8335956.1"/>
    <property type="molecule type" value="Genomic_DNA"/>
</dbReference>
<sequence length="279" mass="31687">MEVQREKVITLLIIATIMHTVDSEERQMDMSPNVVDDQFLGCREKMLEKVLGKGGLIEEERAANQMFSKAWDGATECHNRIQNGQPEHTRALVLYTHSYRQEFHSTFNNAMQSQGGNLTAYRGFPFKALHFLLTDALWILRPTSCVTVYHQSDYSYQARVGDKVRFGMFTSAISKNMLDESSVEDGGTLFTITSCAAVKVEDHACNPEEFELLIPPYEEFRVADVKDTEDYRVILLNHTRLYSNHDCFLFLNSGSSRDPVKSNLLLLLAASLCLCCSYV</sequence>
<proteinExistence type="inferred from homology"/>
<evidence type="ECO:0000256" key="7">
    <source>
        <dbReference type="ARBA" id="ARBA00022695"/>
    </source>
</evidence>
<dbReference type="InterPro" id="IPR050999">
    <property type="entry name" value="ADP-ribosyltransferase_ARG"/>
</dbReference>
<dbReference type="GO" id="GO:0106274">
    <property type="term" value="F:NAD+-protein-arginine ADP-ribosyltransferase activity"/>
    <property type="evidence" value="ECO:0007669"/>
    <property type="project" value="UniProtKB-EC"/>
</dbReference>
<dbReference type="PANTHER" id="PTHR10339">
    <property type="entry name" value="ADP-RIBOSYLTRANSFERASE"/>
    <property type="match status" value="1"/>
</dbReference>
<dbReference type="Proteomes" id="UP001152622">
    <property type="component" value="Chromosome 20"/>
</dbReference>
<keyword evidence="4" id="KW-0800">Toxin</keyword>
<comment type="catalytic activity">
    <reaction evidence="10 11">
        <text>L-arginyl-[protein] + NAD(+) = N(omega)-(ADP-D-ribosyl)-L-arginyl-[protein] + nicotinamide + H(+)</text>
        <dbReference type="Rhea" id="RHEA:19149"/>
        <dbReference type="Rhea" id="RHEA-COMP:10532"/>
        <dbReference type="Rhea" id="RHEA-COMP:15087"/>
        <dbReference type="ChEBI" id="CHEBI:15378"/>
        <dbReference type="ChEBI" id="CHEBI:17154"/>
        <dbReference type="ChEBI" id="CHEBI:29965"/>
        <dbReference type="ChEBI" id="CHEBI:57540"/>
        <dbReference type="ChEBI" id="CHEBI:142554"/>
        <dbReference type="EC" id="2.4.2.31"/>
    </reaction>
</comment>
<keyword evidence="3" id="KW-0964">Secreted</keyword>
<reference evidence="12" key="1">
    <citation type="journal article" date="2023" name="Science">
        <title>Genome structures resolve the early diversification of teleost fishes.</title>
        <authorList>
            <person name="Parey E."/>
            <person name="Louis A."/>
            <person name="Montfort J."/>
            <person name="Bouchez O."/>
            <person name="Roques C."/>
            <person name="Iampietro C."/>
            <person name="Lluch J."/>
            <person name="Castinel A."/>
            <person name="Donnadieu C."/>
            <person name="Desvignes T."/>
            <person name="Floi Bucao C."/>
            <person name="Jouanno E."/>
            <person name="Wen M."/>
            <person name="Mejri S."/>
            <person name="Dirks R."/>
            <person name="Jansen H."/>
            <person name="Henkel C."/>
            <person name="Chen W.J."/>
            <person name="Zahm M."/>
            <person name="Cabau C."/>
            <person name="Klopp C."/>
            <person name="Thompson A.W."/>
            <person name="Robinson-Rechavi M."/>
            <person name="Braasch I."/>
            <person name="Lecointre G."/>
            <person name="Bobe J."/>
            <person name="Postlethwait J.H."/>
            <person name="Berthelot C."/>
            <person name="Roest Crollius H."/>
            <person name="Guiguen Y."/>
        </authorList>
    </citation>
    <scope>NUCLEOTIDE SEQUENCE</scope>
    <source>
        <strain evidence="12">WJC10195</strain>
    </source>
</reference>
<evidence type="ECO:0000256" key="8">
    <source>
        <dbReference type="ARBA" id="ARBA00022857"/>
    </source>
</evidence>
<organism evidence="12 13">
    <name type="scientific">Synaphobranchus kaupii</name>
    <name type="common">Kaup's arrowtooth eel</name>
    <dbReference type="NCBI Taxonomy" id="118154"/>
    <lineage>
        <taxon>Eukaryota</taxon>
        <taxon>Metazoa</taxon>
        <taxon>Chordata</taxon>
        <taxon>Craniata</taxon>
        <taxon>Vertebrata</taxon>
        <taxon>Euteleostomi</taxon>
        <taxon>Actinopterygii</taxon>
        <taxon>Neopterygii</taxon>
        <taxon>Teleostei</taxon>
        <taxon>Anguilliformes</taxon>
        <taxon>Synaphobranchidae</taxon>
        <taxon>Synaphobranchus</taxon>
    </lineage>
</organism>
<protein>
    <recommendedName>
        <fullName evidence="11">NAD(P)(+)--arginine ADP-ribosyltransferase</fullName>
        <ecNumber evidence="11">2.4.2.31</ecNumber>
    </recommendedName>
    <alternativeName>
        <fullName evidence="11">Mono(ADP-ribosyl)transferase</fullName>
    </alternativeName>
</protein>
<keyword evidence="7" id="KW-0548">Nucleotidyltransferase</keyword>
<name>A0A9Q1IDT8_SYNKA</name>
<keyword evidence="13" id="KW-1185">Reference proteome</keyword>
<dbReference type="EC" id="2.4.2.31" evidence="11"/>
<keyword evidence="5 11" id="KW-0328">Glycosyltransferase</keyword>
<dbReference type="PRINTS" id="PR00970">
    <property type="entry name" value="RIBTRNSFRASE"/>
</dbReference>
<dbReference type="PROSITE" id="PS01291">
    <property type="entry name" value="ART"/>
    <property type="match status" value="1"/>
</dbReference>
<evidence type="ECO:0000256" key="5">
    <source>
        <dbReference type="ARBA" id="ARBA00022676"/>
    </source>
</evidence>
<dbReference type="SUPFAM" id="SSF56399">
    <property type="entry name" value="ADP-ribosylation"/>
    <property type="match status" value="1"/>
</dbReference>
<dbReference type="PROSITE" id="PS51996">
    <property type="entry name" value="TR_MART"/>
    <property type="match status" value="1"/>
</dbReference>
<evidence type="ECO:0000256" key="10">
    <source>
        <dbReference type="ARBA" id="ARBA00047597"/>
    </source>
</evidence>
<dbReference type="GO" id="GO:0016779">
    <property type="term" value="F:nucleotidyltransferase activity"/>
    <property type="evidence" value="ECO:0007669"/>
    <property type="project" value="UniProtKB-KW"/>
</dbReference>
<dbReference type="OrthoDB" id="423533at2759"/>
<feature type="signal peptide" evidence="11">
    <location>
        <begin position="1"/>
        <end position="23"/>
    </location>
</feature>
<keyword evidence="8 11" id="KW-0521">NADP</keyword>
<dbReference type="InterPro" id="IPR000768">
    <property type="entry name" value="ART"/>
</dbReference>
<dbReference type="Pfam" id="PF01129">
    <property type="entry name" value="ART"/>
    <property type="match status" value="1"/>
</dbReference>
<accession>A0A9Q1IDT8</accession>
<dbReference type="GO" id="GO:0090729">
    <property type="term" value="F:toxin activity"/>
    <property type="evidence" value="ECO:0007669"/>
    <property type="project" value="UniProtKB-KW"/>
</dbReference>
<evidence type="ECO:0000256" key="3">
    <source>
        <dbReference type="ARBA" id="ARBA00022525"/>
    </source>
</evidence>
<keyword evidence="11" id="KW-0732">Signal</keyword>
<evidence type="ECO:0000256" key="6">
    <source>
        <dbReference type="ARBA" id="ARBA00022679"/>
    </source>
</evidence>
<evidence type="ECO:0000256" key="4">
    <source>
        <dbReference type="ARBA" id="ARBA00022656"/>
    </source>
</evidence>